<feature type="signal peptide" evidence="7">
    <location>
        <begin position="1"/>
        <end position="17"/>
    </location>
</feature>
<dbReference type="InterPro" id="IPR029058">
    <property type="entry name" value="AB_hydrolase_fold"/>
</dbReference>
<keyword evidence="2" id="KW-0645">Protease</keyword>
<dbReference type="SUPFAM" id="SSF53474">
    <property type="entry name" value="alpha/beta-Hydrolases"/>
    <property type="match status" value="1"/>
</dbReference>
<dbReference type="EMBL" id="LSSK01000313">
    <property type="protein sequence ID" value="OMH83782.1"/>
    <property type="molecule type" value="Genomic_DNA"/>
</dbReference>
<evidence type="ECO:0000256" key="4">
    <source>
        <dbReference type="ARBA" id="ARBA00022801"/>
    </source>
</evidence>
<dbReference type="SUPFAM" id="SSF82171">
    <property type="entry name" value="DPP6 N-terminal domain-like"/>
    <property type="match status" value="1"/>
</dbReference>
<dbReference type="AlphaFoldDB" id="A0A1R1PSB9"/>
<evidence type="ECO:0000256" key="6">
    <source>
        <dbReference type="ARBA" id="ARBA00032829"/>
    </source>
</evidence>
<dbReference type="Gene3D" id="3.40.50.1820">
    <property type="entry name" value="alpha/beta hydrolase"/>
    <property type="match status" value="1"/>
</dbReference>
<evidence type="ECO:0000256" key="1">
    <source>
        <dbReference type="ARBA" id="ARBA00010040"/>
    </source>
</evidence>
<dbReference type="PANTHER" id="PTHR42776:SF13">
    <property type="entry name" value="DIPEPTIDYL-PEPTIDASE 5"/>
    <property type="match status" value="1"/>
</dbReference>
<proteinExistence type="inferred from homology"/>
<sequence length="702" mass="78356">MKLTIVSVLGLISVTNAGIFDAPPPDLPDWSKVERFTPDHLFAIKRLGALSVSPDKKNAVYTQWFFNRTANKVGTSLRVMDIANNFKSRDLTTYKEGRSDTSPVWLDSDTVAFSAVRGSPALNVFTVTVSDNKISQLTNFTNSVYTLVYSSAAKRLAFNSDVYPGLGIDESADKAEQMSAIPYSGVVYDHLFVRHWDTYIPKTRAQLFTLPIDKVDGTYAVTGTPVNVAAGYTGAWGLEPVSFVFSADGKNIAYAAKIPGVEESWSTKNDIFVSPVDASQPPVSVTPNNPGACSAPAYSPDGKYLAWLQMNTKGYESDRNRVMLMDLSTNQVSEVDMGWTLSPGSLKFAEDSKSLFHITGISVDNALFRYDFATKKNTQLSDASNLAFFDELGDNTLLVLAAALSHPMTIFTLKADGAKNKVKVSTENDELLSSLYLTNAYTFKFTGALDEQVEGYMMYPYGYDPSKKYPVAVMIHGGPQQAWLRSFSYAWNSNMYASQGYFTININFHGSPGYGQEFVDTIGRNWGSYPYEDIMKGLDYFLQEACGADADRVVGLGGSYGGYMTNWINGQTDRFKALVNHDGTFSTVSSYYATDELWFMEKDSGTPWIPKEREVMERFNPERYVANWKTPMLIIHGELDYRLPITEGLSTFTALQRRGVDSKLLYFPDENHWVLQPYNGLQWFSEAFQWIGKYTNTTTWTL</sequence>
<evidence type="ECO:0000256" key="7">
    <source>
        <dbReference type="SAM" id="SignalP"/>
    </source>
</evidence>
<dbReference type="PANTHER" id="PTHR42776">
    <property type="entry name" value="SERINE PEPTIDASE S9 FAMILY MEMBER"/>
    <property type="match status" value="1"/>
</dbReference>
<feature type="chain" id="PRO_5012593612" description="Dipeptidyl-peptidase V" evidence="7">
    <location>
        <begin position="18"/>
        <end position="702"/>
    </location>
</feature>
<gene>
    <name evidence="9" type="ORF">AX774_g2708</name>
</gene>
<organism evidence="9 10">
    <name type="scientific">Zancudomyces culisetae</name>
    <name type="common">Gut fungus</name>
    <name type="synonym">Smittium culisetae</name>
    <dbReference type="NCBI Taxonomy" id="1213189"/>
    <lineage>
        <taxon>Eukaryota</taxon>
        <taxon>Fungi</taxon>
        <taxon>Fungi incertae sedis</taxon>
        <taxon>Zoopagomycota</taxon>
        <taxon>Kickxellomycotina</taxon>
        <taxon>Harpellomycetes</taxon>
        <taxon>Harpellales</taxon>
        <taxon>Legeriomycetaceae</taxon>
        <taxon>Zancudomyces</taxon>
    </lineage>
</organism>
<evidence type="ECO:0000256" key="2">
    <source>
        <dbReference type="ARBA" id="ARBA00022670"/>
    </source>
</evidence>
<protein>
    <recommendedName>
        <fullName evidence="6">Dipeptidyl-peptidase V</fullName>
    </recommendedName>
</protein>
<feature type="domain" description="Peptidase S9 prolyl oligopeptidase catalytic" evidence="8">
    <location>
        <begin position="488"/>
        <end position="696"/>
    </location>
</feature>
<dbReference type="Pfam" id="PF07676">
    <property type="entry name" value="PD40"/>
    <property type="match status" value="1"/>
</dbReference>
<dbReference type="InterPro" id="IPR011042">
    <property type="entry name" value="6-blade_b-propeller_TolB-like"/>
</dbReference>
<evidence type="ECO:0000313" key="9">
    <source>
        <dbReference type="EMBL" id="OMH83782.1"/>
    </source>
</evidence>
<keyword evidence="10" id="KW-1185">Reference proteome</keyword>
<name>A0A1R1PSB9_ZANCU</name>
<comment type="similarity">
    <text evidence="1">Belongs to the peptidase S9C family.</text>
</comment>
<evidence type="ECO:0000256" key="5">
    <source>
        <dbReference type="ARBA" id="ARBA00022825"/>
    </source>
</evidence>
<keyword evidence="4" id="KW-0378">Hydrolase</keyword>
<dbReference type="Proteomes" id="UP000188320">
    <property type="component" value="Unassembled WGS sequence"/>
</dbReference>
<reference evidence="10" key="1">
    <citation type="submission" date="2017-01" db="EMBL/GenBank/DDBJ databases">
        <authorList>
            <person name="Wang Y."/>
            <person name="White M."/>
            <person name="Kvist S."/>
            <person name="Moncalvo J.-M."/>
        </authorList>
    </citation>
    <scope>NUCLEOTIDE SEQUENCE [LARGE SCALE GENOMIC DNA]</scope>
    <source>
        <strain evidence="10">COL-18-3</strain>
    </source>
</reference>
<dbReference type="InterPro" id="IPR001375">
    <property type="entry name" value="Peptidase_S9_cat"/>
</dbReference>
<evidence type="ECO:0000256" key="3">
    <source>
        <dbReference type="ARBA" id="ARBA00022729"/>
    </source>
</evidence>
<dbReference type="GO" id="GO:0004252">
    <property type="term" value="F:serine-type endopeptidase activity"/>
    <property type="evidence" value="ECO:0007669"/>
    <property type="project" value="TreeGrafter"/>
</dbReference>
<evidence type="ECO:0000313" key="10">
    <source>
        <dbReference type="Proteomes" id="UP000188320"/>
    </source>
</evidence>
<accession>A0A1R1PSB9</accession>
<dbReference type="Gene3D" id="2.120.10.30">
    <property type="entry name" value="TolB, C-terminal domain"/>
    <property type="match status" value="2"/>
</dbReference>
<comment type="caution">
    <text evidence="9">The sequence shown here is derived from an EMBL/GenBank/DDBJ whole genome shotgun (WGS) entry which is preliminary data.</text>
</comment>
<dbReference type="InterPro" id="IPR011659">
    <property type="entry name" value="WD40"/>
</dbReference>
<dbReference type="GO" id="GO:0006508">
    <property type="term" value="P:proteolysis"/>
    <property type="evidence" value="ECO:0007669"/>
    <property type="project" value="UniProtKB-KW"/>
</dbReference>
<dbReference type="Pfam" id="PF00326">
    <property type="entry name" value="Peptidase_S9"/>
    <property type="match status" value="1"/>
</dbReference>
<keyword evidence="5" id="KW-0720">Serine protease</keyword>
<evidence type="ECO:0000259" key="8">
    <source>
        <dbReference type="Pfam" id="PF00326"/>
    </source>
</evidence>
<keyword evidence="3 7" id="KW-0732">Signal</keyword>
<dbReference type="OrthoDB" id="416344at2759"/>
<dbReference type="FunFam" id="3.40.50.1820:FF:000028">
    <property type="entry name" value="S9 family peptidase"/>
    <property type="match status" value="1"/>
</dbReference>